<dbReference type="InterPro" id="IPR036397">
    <property type="entry name" value="RNaseH_sf"/>
</dbReference>
<comment type="function">
    <text evidence="1">Involved in the transposition of the insertion sequence.</text>
</comment>
<evidence type="ECO:0000313" key="8">
    <source>
        <dbReference type="Proteomes" id="UP000285201"/>
    </source>
</evidence>
<accession>A0A415P6X1</accession>
<dbReference type="PANTHER" id="PTHR46889">
    <property type="entry name" value="TRANSPOSASE INSF FOR INSERTION SEQUENCE IS3B-RELATED"/>
    <property type="match status" value="1"/>
</dbReference>
<dbReference type="InterPro" id="IPR036388">
    <property type="entry name" value="WH-like_DNA-bd_sf"/>
</dbReference>
<dbReference type="SUPFAM" id="SSF46689">
    <property type="entry name" value="Homeodomain-like"/>
    <property type="match status" value="1"/>
</dbReference>
<feature type="domain" description="Integrase catalytic" evidence="3">
    <location>
        <begin position="299"/>
        <end position="471"/>
    </location>
</feature>
<evidence type="ECO:0000313" key="5">
    <source>
        <dbReference type="EMBL" id="RHD03603.1"/>
    </source>
</evidence>
<name>A0A415P6X1_9FIRM</name>
<dbReference type="GO" id="GO:0015074">
    <property type="term" value="P:DNA integration"/>
    <property type="evidence" value="ECO:0007669"/>
    <property type="project" value="InterPro"/>
</dbReference>
<dbReference type="Proteomes" id="UP000284794">
    <property type="component" value="Unassembled WGS sequence"/>
</dbReference>
<dbReference type="PANTHER" id="PTHR46889:SF4">
    <property type="entry name" value="TRANSPOSASE INSO FOR INSERTION SEQUENCE ELEMENT IS911B-RELATED"/>
    <property type="match status" value="1"/>
</dbReference>
<comment type="caution">
    <text evidence="4">The sequence shown here is derived from an EMBL/GenBank/DDBJ whole genome shotgun (WGS) entry which is preliminary data.</text>
</comment>
<dbReference type="InterPro" id="IPR001584">
    <property type="entry name" value="Integrase_cat-core"/>
</dbReference>
<dbReference type="Proteomes" id="UP000285201">
    <property type="component" value="Unassembled WGS sequence"/>
</dbReference>
<dbReference type="Pfam" id="PF00665">
    <property type="entry name" value="rve"/>
    <property type="match status" value="1"/>
</dbReference>
<dbReference type="Gene3D" id="3.30.420.10">
    <property type="entry name" value="Ribonuclease H-like superfamily/Ribonuclease H"/>
    <property type="match status" value="1"/>
</dbReference>
<dbReference type="NCBIfam" id="NF033516">
    <property type="entry name" value="transpos_IS3"/>
    <property type="match status" value="1"/>
</dbReference>
<evidence type="ECO:0000256" key="1">
    <source>
        <dbReference type="ARBA" id="ARBA00002286"/>
    </source>
</evidence>
<dbReference type="SUPFAM" id="SSF48295">
    <property type="entry name" value="TrpR-like"/>
    <property type="match status" value="1"/>
</dbReference>
<dbReference type="Pfam" id="PF13333">
    <property type="entry name" value="rve_2"/>
    <property type="match status" value="1"/>
</dbReference>
<dbReference type="InterPro" id="IPR009057">
    <property type="entry name" value="Homeodomain-like_sf"/>
</dbReference>
<organism evidence="4 9">
    <name type="scientific">Lachnospira eligens</name>
    <dbReference type="NCBI Taxonomy" id="39485"/>
    <lineage>
        <taxon>Bacteria</taxon>
        <taxon>Bacillati</taxon>
        <taxon>Bacillota</taxon>
        <taxon>Clostridia</taxon>
        <taxon>Lachnospirales</taxon>
        <taxon>Lachnospiraceae</taxon>
        <taxon>Lachnospira</taxon>
    </lineage>
</organism>
<sequence length="473" mass="56133">MAKYSFEFKKKVVKSYLNGEGGYTYLANKYGIPSDSKVKLWIDNYNAFGDEGLTRSRKKEKYSFEKKLNVVELYLSSEISYQELAIQEGITNPSMITNWVNRFRTAGPDALRSHKKGRKKTLDKPKIDNKPQVQDDRGVDTSAEHIKELEDELLKLRIENAFLKELRRLRLEDEAKMRERQKSSAVSEDKFKLKDLLSYTGMPKATYMYWQKRFDRGNPDREIEKKILEIREEHKDYGYRRILGELRNQGYSINKKKVQRIVQKFGLQVTSYTRKSRKYSSYKGKVGTVAPNRIRRRFNTHIPHQKITTDTTEFKYYEVDEKGRMTMHKLYLDPFMDMCNGEIISYGIDKKPSAKNVMDALNETIEITADCPYRRTFHSDQGWAYQMKAYSHRLKEERIFQSMSRKGNCLDNSVMENFFGLLKQEIYYGVVYYSYEELKSEIERFIKYYNEKRIKEKLGWMSPVQYRLHLLAA</sequence>
<evidence type="ECO:0000259" key="3">
    <source>
        <dbReference type="PROSITE" id="PS50994"/>
    </source>
</evidence>
<protein>
    <submittedName>
        <fullName evidence="4">IS3 family transposase</fullName>
    </submittedName>
</protein>
<evidence type="ECO:0000313" key="4">
    <source>
        <dbReference type="EMBL" id="RHC12788.1"/>
    </source>
</evidence>
<dbReference type="Pfam" id="PF13276">
    <property type="entry name" value="HTH_21"/>
    <property type="match status" value="1"/>
</dbReference>
<evidence type="ECO:0000313" key="6">
    <source>
        <dbReference type="EMBL" id="RHL64125.1"/>
    </source>
</evidence>
<dbReference type="EMBL" id="QROY01000032">
    <property type="protein sequence ID" value="RHL64125.1"/>
    <property type="molecule type" value="Genomic_DNA"/>
</dbReference>
<feature type="region of interest" description="Disordered" evidence="2">
    <location>
        <begin position="110"/>
        <end position="141"/>
    </location>
</feature>
<reference evidence="7 8" key="1">
    <citation type="submission" date="2018-08" db="EMBL/GenBank/DDBJ databases">
        <title>A genome reference for cultivated species of the human gut microbiota.</title>
        <authorList>
            <person name="Zou Y."/>
            <person name="Xue W."/>
            <person name="Luo G."/>
        </authorList>
    </citation>
    <scope>NUCLEOTIDE SEQUENCE [LARGE SCALE GENOMIC DNA]</scope>
    <source>
        <strain evidence="6 8">AF36-7BH</strain>
        <strain evidence="5 7">AM32-2AC</strain>
        <strain evidence="4 9">AM37-3BH</strain>
    </source>
</reference>
<dbReference type="GO" id="GO:0043565">
    <property type="term" value="F:sequence-specific DNA binding"/>
    <property type="evidence" value="ECO:0007669"/>
    <property type="project" value="InterPro"/>
</dbReference>
<gene>
    <name evidence="6" type="ORF">DW007_15930</name>
    <name evidence="5" type="ORF">DW811_14670</name>
    <name evidence="4" type="ORF">DW858_09090</name>
</gene>
<dbReference type="InterPro" id="IPR048020">
    <property type="entry name" value="Transpos_IS3"/>
</dbReference>
<dbReference type="InterPro" id="IPR012337">
    <property type="entry name" value="RNaseH-like_sf"/>
</dbReference>
<evidence type="ECO:0000313" key="9">
    <source>
        <dbReference type="Proteomes" id="UP000285844"/>
    </source>
</evidence>
<evidence type="ECO:0000256" key="2">
    <source>
        <dbReference type="SAM" id="MobiDB-lite"/>
    </source>
</evidence>
<dbReference type="Pfam" id="PF13518">
    <property type="entry name" value="HTH_28"/>
    <property type="match status" value="2"/>
</dbReference>
<dbReference type="InterPro" id="IPR025948">
    <property type="entry name" value="HTH-like_dom"/>
</dbReference>
<dbReference type="Gene3D" id="1.10.10.10">
    <property type="entry name" value="Winged helix-like DNA-binding domain superfamily/Winged helix DNA-binding domain"/>
    <property type="match status" value="2"/>
</dbReference>
<dbReference type="PROSITE" id="PS50994">
    <property type="entry name" value="INTEGRASE"/>
    <property type="match status" value="1"/>
</dbReference>
<evidence type="ECO:0000313" key="7">
    <source>
        <dbReference type="Proteomes" id="UP000284794"/>
    </source>
</evidence>
<dbReference type="InterPro" id="IPR010921">
    <property type="entry name" value="Trp_repressor/repl_initiator"/>
</dbReference>
<dbReference type="SUPFAM" id="SSF53098">
    <property type="entry name" value="Ribonuclease H-like"/>
    <property type="match status" value="1"/>
</dbReference>
<dbReference type="EMBL" id="QSHM01000009">
    <property type="protein sequence ID" value="RHC12788.1"/>
    <property type="molecule type" value="Genomic_DNA"/>
</dbReference>
<dbReference type="InterPro" id="IPR055247">
    <property type="entry name" value="InsJ-like_HTH"/>
</dbReference>
<dbReference type="AlphaFoldDB" id="A0A415P6X1"/>
<feature type="compositionally biased region" description="Basic and acidic residues" evidence="2">
    <location>
        <begin position="120"/>
        <end position="141"/>
    </location>
</feature>
<dbReference type="Proteomes" id="UP000285844">
    <property type="component" value="Unassembled WGS sequence"/>
</dbReference>
<dbReference type="EMBL" id="QSIS01000043">
    <property type="protein sequence ID" value="RHD03603.1"/>
    <property type="molecule type" value="Genomic_DNA"/>
</dbReference>
<proteinExistence type="predicted"/>
<dbReference type="InterPro" id="IPR050900">
    <property type="entry name" value="Transposase_IS3/IS150/IS904"/>
</dbReference>